<dbReference type="Gene3D" id="2.60.40.640">
    <property type="match status" value="2"/>
</dbReference>
<dbReference type="eggNOG" id="KOG3780">
    <property type="taxonomic scope" value="Eukaryota"/>
</dbReference>
<accession>A7TQI8</accession>
<feature type="region of interest" description="Disordered" evidence="1">
    <location>
        <begin position="742"/>
        <end position="803"/>
    </location>
</feature>
<dbReference type="InParanoid" id="A7TQI8"/>
<dbReference type="KEGG" id="vpo:Kpol_463p1"/>
<dbReference type="PhylomeDB" id="A7TQI8"/>
<dbReference type="PANTHER" id="PTHR11188">
    <property type="entry name" value="ARRESTIN DOMAIN CONTAINING PROTEIN"/>
    <property type="match status" value="1"/>
</dbReference>
<evidence type="ECO:0000313" key="4">
    <source>
        <dbReference type="Proteomes" id="UP000000267"/>
    </source>
</evidence>
<feature type="compositionally biased region" description="Polar residues" evidence="1">
    <location>
        <begin position="782"/>
        <end position="803"/>
    </location>
</feature>
<dbReference type="GO" id="GO:0005829">
    <property type="term" value="C:cytosol"/>
    <property type="evidence" value="ECO:0007669"/>
    <property type="project" value="TreeGrafter"/>
</dbReference>
<dbReference type="InterPro" id="IPR014752">
    <property type="entry name" value="Arrestin-like_C"/>
</dbReference>
<dbReference type="SMART" id="SM01017">
    <property type="entry name" value="Arrestin_C"/>
    <property type="match status" value="1"/>
</dbReference>
<dbReference type="HOGENOM" id="CLU_008578_0_1_1"/>
<dbReference type="GO" id="GO:0070086">
    <property type="term" value="P:ubiquitin-dependent endocytosis"/>
    <property type="evidence" value="ECO:0007669"/>
    <property type="project" value="TreeGrafter"/>
</dbReference>
<dbReference type="EMBL" id="DS480459">
    <property type="protein sequence ID" value="EDO15452.1"/>
    <property type="molecule type" value="Genomic_DNA"/>
</dbReference>
<feature type="compositionally biased region" description="Polar residues" evidence="1">
    <location>
        <begin position="203"/>
        <end position="212"/>
    </location>
</feature>
<feature type="compositionally biased region" description="Low complexity" evidence="1">
    <location>
        <begin position="250"/>
        <end position="270"/>
    </location>
</feature>
<feature type="compositionally biased region" description="Polar residues" evidence="1">
    <location>
        <begin position="222"/>
        <end position="249"/>
    </location>
</feature>
<evidence type="ECO:0000256" key="1">
    <source>
        <dbReference type="SAM" id="MobiDB-lite"/>
    </source>
</evidence>
<dbReference type="OMA" id="DIINHTW"/>
<feature type="region of interest" description="Disordered" evidence="1">
    <location>
        <begin position="657"/>
        <end position="700"/>
    </location>
</feature>
<dbReference type="GeneID" id="5543538"/>
<dbReference type="STRING" id="436907.A7TQI8"/>
<dbReference type="Proteomes" id="UP000000267">
    <property type="component" value="Unassembled WGS sequence"/>
</dbReference>
<feature type="compositionally biased region" description="Acidic residues" evidence="1">
    <location>
        <begin position="660"/>
        <end position="671"/>
    </location>
</feature>
<evidence type="ECO:0000259" key="2">
    <source>
        <dbReference type="SMART" id="SM01017"/>
    </source>
</evidence>
<feature type="compositionally biased region" description="Low complexity" evidence="1">
    <location>
        <begin position="175"/>
        <end position="193"/>
    </location>
</feature>
<dbReference type="Pfam" id="PF02752">
    <property type="entry name" value="Arrestin_C"/>
    <property type="match status" value="1"/>
</dbReference>
<feature type="compositionally biased region" description="Polar residues" evidence="1">
    <location>
        <begin position="124"/>
        <end position="144"/>
    </location>
</feature>
<evidence type="ECO:0000313" key="3">
    <source>
        <dbReference type="EMBL" id="EDO15452.1"/>
    </source>
</evidence>
<dbReference type="InterPro" id="IPR011022">
    <property type="entry name" value="Arrestin_C-like"/>
</dbReference>
<feature type="compositionally biased region" description="Polar residues" evidence="1">
    <location>
        <begin position="673"/>
        <end position="684"/>
    </location>
</feature>
<dbReference type="GO" id="GO:0030674">
    <property type="term" value="F:protein-macromolecule adaptor activity"/>
    <property type="evidence" value="ECO:0007669"/>
    <property type="project" value="TreeGrafter"/>
</dbReference>
<dbReference type="FunCoup" id="A7TQI8">
    <property type="interactions" value="69"/>
</dbReference>
<proteinExistence type="predicted"/>
<dbReference type="GO" id="GO:0005769">
    <property type="term" value="C:early endosome"/>
    <property type="evidence" value="ECO:0007669"/>
    <property type="project" value="EnsemblFungi"/>
</dbReference>
<reference evidence="3 4" key="1">
    <citation type="journal article" date="2007" name="Proc. Natl. Acad. Sci. U.S.A.">
        <title>Independent sorting-out of thousands of duplicated gene pairs in two yeast species descended from a whole-genome duplication.</title>
        <authorList>
            <person name="Scannell D.R."/>
            <person name="Frank A.C."/>
            <person name="Conant G.C."/>
            <person name="Byrne K.P."/>
            <person name="Woolfit M."/>
            <person name="Wolfe K.H."/>
        </authorList>
    </citation>
    <scope>NUCLEOTIDE SEQUENCE [LARGE SCALE GENOMIC DNA]</scope>
    <source>
        <strain evidence="4">ATCC 22028 / DSM 70294 / BCRC 21397 / CBS 2163 / NBRC 10782 / NRRL Y-8283 / UCD 57-17</strain>
    </source>
</reference>
<dbReference type="InterPro" id="IPR050357">
    <property type="entry name" value="Arrestin_domain-protein"/>
</dbReference>
<dbReference type="SUPFAM" id="SSF81296">
    <property type="entry name" value="E set domains"/>
    <property type="match status" value="1"/>
</dbReference>
<organism evidence="4">
    <name type="scientific">Vanderwaltozyma polyspora (strain ATCC 22028 / DSM 70294 / BCRC 21397 / CBS 2163 / NBRC 10782 / NRRL Y-8283 / UCD 57-17)</name>
    <name type="common">Kluyveromyces polysporus</name>
    <dbReference type="NCBI Taxonomy" id="436907"/>
    <lineage>
        <taxon>Eukaryota</taxon>
        <taxon>Fungi</taxon>
        <taxon>Dikarya</taxon>
        <taxon>Ascomycota</taxon>
        <taxon>Saccharomycotina</taxon>
        <taxon>Saccharomycetes</taxon>
        <taxon>Saccharomycetales</taxon>
        <taxon>Saccharomycetaceae</taxon>
        <taxon>Vanderwaltozyma</taxon>
    </lineage>
</organism>
<dbReference type="PANTHER" id="PTHR11188:SF174">
    <property type="entry name" value="ARRESTIN-RELATED TRAFFICKING ADAPTER 10-RELATED"/>
    <property type="match status" value="1"/>
</dbReference>
<dbReference type="GO" id="GO:0051453">
    <property type="term" value="P:regulation of intracellular pH"/>
    <property type="evidence" value="ECO:0007669"/>
    <property type="project" value="EnsemblFungi"/>
</dbReference>
<dbReference type="GO" id="GO:0031625">
    <property type="term" value="F:ubiquitin protein ligase binding"/>
    <property type="evidence" value="ECO:0007669"/>
    <property type="project" value="EnsemblFungi"/>
</dbReference>
<name>A7TQI8_VANPO</name>
<feature type="compositionally biased region" description="Polar residues" evidence="1">
    <location>
        <begin position="164"/>
        <end position="174"/>
    </location>
</feature>
<protein>
    <recommendedName>
        <fullName evidence="2">Arrestin C-terminal-like domain-containing protein</fullName>
    </recommendedName>
</protein>
<feature type="region of interest" description="Disordered" evidence="1">
    <location>
        <begin position="124"/>
        <end position="270"/>
    </location>
</feature>
<dbReference type="AlphaFoldDB" id="A7TQI8"/>
<dbReference type="InterPro" id="IPR014756">
    <property type="entry name" value="Ig_E-set"/>
</dbReference>
<dbReference type="OrthoDB" id="2238745at2759"/>
<dbReference type="GO" id="GO:2000397">
    <property type="term" value="P:positive regulation of ubiquitin-dependent endocytosis"/>
    <property type="evidence" value="ECO:0007669"/>
    <property type="project" value="EnsemblFungi"/>
</dbReference>
<feature type="domain" description="Arrestin C-terminal-like" evidence="2">
    <location>
        <begin position="357"/>
        <end position="526"/>
    </location>
</feature>
<sequence length="981" mass="109098">MSQLHTVFSPVFPIEKDSDVPSDEIPLVQTSTIQVFIQLAEPVVFIQGFESQEIAERPPSILRGSLIVRVLKPSKLKNISLAFKGYSRTDWPEGIPPKKQEFVEINDIVNHTWPFYRSSAQNSSYLGSGPNSTSSSVTNISALNPDSDDPILQDSGASLFRPSPKTNAANRNGHSSTSINTLSSSSIASKNSTDVTPTKPAISETNAATRSLSPLRLIRKATSPNTNDNKQTKQSSSRFSDLFSGTFSTSNDNSQGNQNKNNNLSPNSANINMHGPSDAFIFQPGDYIYTFEQAIPSSYPETIKADYGFVEYYLFISIERFGAFKSNITAKFPITLVRTQADTSIEETEPIAISRDWEHQLHYDIVIASKDIILDAFLPIAFRFSPIDKVTLHRIRIYLTETIDYYCKGKKVHRVEPTKKFLLAEHNGPKLENLGENNNSSKAKYLGNLLVDDSTGDLVNKEFEYQVFVPNTFANKQALHPDTGYEKIKSQHWIKICLRLSRMIDGKRKHYEIVIDSPIHVLHKLCSHANTLLPSYDCHIPMVRSSSKLHLNSIHDSLTEAPKYHDSNIFFPKEVLLSPILSPEVHALDLKLDNGRNTRRVESNRKSDIISDEAKEVFNSPRLKANIYQPDNLQRELASPQAIPLSPIASPSMTSLNLQTDEEPPEFDFDLDTINSSSSNNKRLPNNPPTYSDVMRSDGVTSNSTNIRTLMAGKFNHKSQEKLEVMKTEKYSKHNSLNSLSYSKKRISDGSSHSSSSKSKEENIENLSNYGMNNLGPKSNPMLATSISRSNSSPIHTSNSQSNLISTNKVDAMHDMLPSTIRFDNQSYNDLNEILDIDDNDTEDVTSISSSINRTGISAALSLDGPSAQPLLHSANSEHNKTADESSFNSSDLIDDLITFPTESSIDITAFYHKNSNTWHPLQQGEINQLSSVSSNDYTFKVANSNNVLSDFKHALHDGQTDNKRLASIDSTSTLRGGNAN</sequence>
<gene>
    <name evidence="3" type="ORF">Kpol_463p1</name>
</gene>
<dbReference type="GO" id="GO:0005770">
    <property type="term" value="C:late endosome"/>
    <property type="evidence" value="ECO:0007669"/>
    <property type="project" value="EnsemblFungi"/>
</dbReference>
<keyword evidence="4" id="KW-1185">Reference proteome</keyword>
<dbReference type="RefSeq" id="XP_001643310.1">
    <property type="nucleotide sequence ID" value="XM_001643260.1"/>
</dbReference>